<keyword evidence="3" id="KW-1185">Reference proteome</keyword>
<feature type="compositionally biased region" description="Basic and acidic residues" evidence="1">
    <location>
        <begin position="1"/>
        <end position="23"/>
    </location>
</feature>
<comment type="caution">
    <text evidence="2">The sequence shown here is derived from an EMBL/GenBank/DDBJ whole genome shotgun (WGS) entry which is preliminary data.</text>
</comment>
<proteinExistence type="predicted"/>
<name>A0AAV9XBD2_9PEZI</name>
<evidence type="ECO:0000313" key="2">
    <source>
        <dbReference type="EMBL" id="KAK6538961.1"/>
    </source>
</evidence>
<dbReference type="Proteomes" id="UP001365542">
    <property type="component" value="Unassembled WGS sequence"/>
</dbReference>
<organism evidence="2 3">
    <name type="scientific">Orbilia ellipsospora</name>
    <dbReference type="NCBI Taxonomy" id="2528407"/>
    <lineage>
        <taxon>Eukaryota</taxon>
        <taxon>Fungi</taxon>
        <taxon>Dikarya</taxon>
        <taxon>Ascomycota</taxon>
        <taxon>Pezizomycotina</taxon>
        <taxon>Orbiliomycetes</taxon>
        <taxon>Orbiliales</taxon>
        <taxon>Orbiliaceae</taxon>
        <taxon>Orbilia</taxon>
    </lineage>
</organism>
<dbReference type="EMBL" id="JAVHJO010000007">
    <property type="protein sequence ID" value="KAK6538961.1"/>
    <property type="molecule type" value="Genomic_DNA"/>
</dbReference>
<reference evidence="2 3" key="1">
    <citation type="submission" date="2019-10" db="EMBL/GenBank/DDBJ databases">
        <authorList>
            <person name="Palmer J.M."/>
        </authorList>
    </citation>
    <scope>NUCLEOTIDE SEQUENCE [LARGE SCALE GENOMIC DNA]</scope>
    <source>
        <strain evidence="2 3">TWF694</strain>
    </source>
</reference>
<accession>A0AAV9XBD2</accession>
<sequence length="296" mass="33305">MEAKTEPKVEPETNPKSGSDGRHNSAIIDPILMHLVPPIDSTKFSSTYRESQHPYRKYILEEDLFDTLVEPNTGRKFSVQSLVAAEEAAQQQTQTDGSIKPGERTVTSADFEKLLSVARSFAFFASTRLGHHPDEETSLVPHQIVSRHGKGEEDEVIRLRSFIRSTNFEKNYTLENCTKVCRLAIIHLIQTLEGALERYDTDPDILWSLLLHQSVSFAWDSYKSLEILQNSLTTEEKATLGSKWGPQEEESQNVPAHRLLLGAAHRLRGSKTGYIQKFAIIVDIKDLGYQAIGLEA</sequence>
<protein>
    <submittedName>
        <fullName evidence="2">Uncharacterized protein</fullName>
    </submittedName>
</protein>
<evidence type="ECO:0000256" key="1">
    <source>
        <dbReference type="SAM" id="MobiDB-lite"/>
    </source>
</evidence>
<evidence type="ECO:0000313" key="3">
    <source>
        <dbReference type="Proteomes" id="UP001365542"/>
    </source>
</evidence>
<gene>
    <name evidence="2" type="ORF">TWF694_010509</name>
</gene>
<dbReference type="AlphaFoldDB" id="A0AAV9XBD2"/>
<feature type="region of interest" description="Disordered" evidence="1">
    <location>
        <begin position="1"/>
        <end position="24"/>
    </location>
</feature>